<comment type="caution">
    <text evidence="2">The sequence shown here is derived from an EMBL/GenBank/DDBJ whole genome shotgun (WGS) entry which is preliminary data.</text>
</comment>
<evidence type="ECO:0000313" key="2">
    <source>
        <dbReference type="EMBL" id="KAF5790996.1"/>
    </source>
</evidence>
<feature type="region of interest" description="Disordered" evidence="1">
    <location>
        <begin position="1"/>
        <end position="20"/>
    </location>
</feature>
<organism evidence="2 3">
    <name type="scientific">Helianthus annuus</name>
    <name type="common">Common sunflower</name>
    <dbReference type="NCBI Taxonomy" id="4232"/>
    <lineage>
        <taxon>Eukaryota</taxon>
        <taxon>Viridiplantae</taxon>
        <taxon>Streptophyta</taxon>
        <taxon>Embryophyta</taxon>
        <taxon>Tracheophyta</taxon>
        <taxon>Spermatophyta</taxon>
        <taxon>Magnoliopsida</taxon>
        <taxon>eudicotyledons</taxon>
        <taxon>Gunneridae</taxon>
        <taxon>Pentapetalae</taxon>
        <taxon>asterids</taxon>
        <taxon>campanulids</taxon>
        <taxon>Asterales</taxon>
        <taxon>Asteraceae</taxon>
        <taxon>Asteroideae</taxon>
        <taxon>Heliantheae alliance</taxon>
        <taxon>Heliantheae</taxon>
        <taxon>Helianthus</taxon>
    </lineage>
</organism>
<reference evidence="2" key="1">
    <citation type="journal article" date="2017" name="Nature">
        <title>The sunflower genome provides insights into oil metabolism, flowering and Asterid evolution.</title>
        <authorList>
            <person name="Badouin H."/>
            <person name="Gouzy J."/>
            <person name="Grassa C.J."/>
            <person name="Murat F."/>
            <person name="Staton S.E."/>
            <person name="Cottret L."/>
            <person name="Lelandais-Briere C."/>
            <person name="Owens G.L."/>
            <person name="Carrere S."/>
            <person name="Mayjonade B."/>
            <person name="Legrand L."/>
            <person name="Gill N."/>
            <person name="Kane N.C."/>
            <person name="Bowers J.E."/>
            <person name="Hubner S."/>
            <person name="Bellec A."/>
            <person name="Berard A."/>
            <person name="Berges H."/>
            <person name="Blanchet N."/>
            <person name="Boniface M.C."/>
            <person name="Brunel D."/>
            <person name="Catrice O."/>
            <person name="Chaidir N."/>
            <person name="Claudel C."/>
            <person name="Donnadieu C."/>
            <person name="Faraut T."/>
            <person name="Fievet G."/>
            <person name="Helmstetter N."/>
            <person name="King M."/>
            <person name="Knapp S.J."/>
            <person name="Lai Z."/>
            <person name="Le Paslier M.C."/>
            <person name="Lippi Y."/>
            <person name="Lorenzon L."/>
            <person name="Mandel J.R."/>
            <person name="Marage G."/>
            <person name="Marchand G."/>
            <person name="Marquand E."/>
            <person name="Bret-Mestries E."/>
            <person name="Morien E."/>
            <person name="Nambeesan S."/>
            <person name="Nguyen T."/>
            <person name="Pegot-Espagnet P."/>
            <person name="Pouilly N."/>
            <person name="Raftis F."/>
            <person name="Sallet E."/>
            <person name="Schiex T."/>
            <person name="Thomas J."/>
            <person name="Vandecasteele C."/>
            <person name="Vares D."/>
            <person name="Vear F."/>
            <person name="Vautrin S."/>
            <person name="Crespi M."/>
            <person name="Mangin B."/>
            <person name="Burke J.M."/>
            <person name="Salse J."/>
            <person name="Munos S."/>
            <person name="Vincourt P."/>
            <person name="Rieseberg L.H."/>
            <person name="Langlade N.B."/>
        </authorList>
    </citation>
    <scope>NUCLEOTIDE SEQUENCE</scope>
    <source>
        <tissue evidence="2">Leaves</tissue>
    </source>
</reference>
<dbReference type="Gramene" id="mRNA:HanXRQr2_Chr09g0389681">
    <property type="protein sequence ID" value="CDS:HanXRQr2_Chr09g0389681.1"/>
    <property type="gene ID" value="HanXRQr2_Chr09g0389681"/>
</dbReference>
<dbReference type="EMBL" id="MNCJ02000324">
    <property type="protein sequence ID" value="KAF5790996.1"/>
    <property type="molecule type" value="Genomic_DNA"/>
</dbReference>
<gene>
    <name evidence="2" type="ORF">HanXRQr2_Chr09g0389681</name>
</gene>
<sequence>MKNSQYTGPPTSQPFRPQSIVGTETDSYKEAPGFQTKGNMTLVTDGQRTLPTGQTYIPAPTYTDMPHGADTIGIGNDNFRLVTARDGVQQRPTLIDVVHRGNNTYTGSKGVVVNKNIVKDVGAPGFTDLPRRNATLAAGELTGSSTPTVDQYGGVVISVVGKKFREVNPTAYYIAKKNVI</sequence>
<protein>
    <submittedName>
        <fullName evidence="2">Uncharacterized protein</fullName>
    </submittedName>
</protein>
<evidence type="ECO:0000313" key="3">
    <source>
        <dbReference type="Proteomes" id="UP000215914"/>
    </source>
</evidence>
<proteinExistence type="predicted"/>
<keyword evidence="3" id="KW-1185">Reference proteome</keyword>
<dbReference type="Proteomes" id="UP000215914">
    <property type="component" value="Unassembled WGS sequence"/>
</dbReference>
<name>A0A9K3I701_HELAN</name>
<accession>A0A9K3I701</accession>
<dbReference type="AlphaFoldDB" id="A0A9K3I701"/>
<reference evidence="2" key="2">
    <citation type="submission" date="2020-06" db="EMBL/GenBank/DDBJ databases">
        <title>Helianthus annuus Genome sequencing and assembly Release 2.</title>
        <authorList>
            <person name="Gouzy J."/>
            <person name="Langlade N."/>
            <person name="Munos S."/>
        </authorList>
    </citation>
    <scope>NUCLEOTIDE SEQUENCE</scope>
    <source>
        <tissue evidence="2">Leaves</tissue>
    </source>
</reference>
<evidence type="ECO:0000256" key="1">
    <source>
        <dbReference type="SAM" id="MobiDB-lite"/>
    </source>
</evidence>